<keyword evidence="3" id="KW-1185">Reference proteome</keyword>
<protein>
    <submittedName>
        <fullName evidence="2">GLPGLI family protein</fullName>
    </submittedName>
</protein>
<dbReference type="NCBIfam" id="TIGR01200">
    <property type="entry name" value="GLPGLI"/>
    <property type="match status" value="1"/>
</dbReference>
<evidence type="ECO:0000313" key="2">
    <source>
        <dbReference type="EMBL" id="MDI9860408.1"/>
    </source>
</evidence>
<dbReference type="Proteomes" id="UP001236507">
    <property type="component" value="Unassembled WGS sequence"/>
</dbReference>
<evidence type="ECO:0000256" key="1">
    <source>
        <dbReference type="SAM" id="SignalP"/>
    </source>
</evidence>
<dbReference type="RefSeq" id="WP_283345126.1">
    <property type="nucleotide sequence ID" value="NZ_JASHIF010000011.1"/>
</dbReference>
<keyword evidence="1" id="KW-0732">Signal</keyword>
<dbReference type="EMBL" id="JASHIF010000011">
    <property type="protein sequence ID" value="MDI9860408.1"/>
    <property type="molecule type" value="Genomic_DNA"/>
</dbReference>
<feature type="chain" id="PRO_5047373739" evidence="1">
    <location>
        <begin position="26"/>
        <end position="265"/>
    </location>
</feature>
<dbReference type="InterPro" id="IPR005901">
    <property type="entry name" value="GLPGLI"/>
</dbReference>
<proteinExistence type="predicted"/>
<dbReference type="Pfam" id="PF09697">
    <property type="entry name" value="Porph_ging"/>
    <property type="match status" value="1"/>
</dbReference>
<accession>A0ABT6Y9Z7</accession>
<reference evidence="2 3" key="1">
    <citation type="submission" date="2023-05" db="EMBL/GenBank/DDBJ databases">
        <title>Novel species of genus Flectobacillus isolated from stream in China.</title>
        <authorList>
            <person name="Lu H."/>
        </authorList>
    </citation>
    <scope>NUCLEOTIDE SEQUENCE [LARGE SCALE GENOMIC DNA]</scope>
    <source>
        <strain evidence="2 3">KCTC 42575</strain>
    </source>
</reference>
<organism evidence="2 3">
    <name type="scientific">Flectobacillus roseus</name>
    <dbReference type="NCBI Taxonomy" id="502259"/>
    <lineage>
        <taxon>Bacteria</taxon>
        <taxon>Pseudomonadati</taxon>
        <taxon>Bacteroidota</taxon>
        <taxon>Cytophagia</taxon>
        <taxon>Cytophagales</taxon>
        <taxon>Flectobacillaceae</taxon>
        <taxon>Flectobacillus</taxon>
    </lineage>
</organism>
<evidence type="ECO:0000313" key="3">
    <source>
        <dbReference type="Proteomes" id="UP001236507"/>
    </source>
</evidence>
<feature type="signal peptide" evidence="1">
    <location>
        <begin position="1"/>
        <end position="25"/>
    </location>
</feature>
<sequence>MKPSIKISLLSTLILIALFSSFTQAQKSKVKVVYSYHVPDNGKMSYEMYSYLIADNELSFFVTQRSDFQKPENKVTQEADRIAVKVFNADEIGSYVVRDFKKESIVFREVGSKFMAPIIVSDQWVALPWNLSDETKKIGEYVCKKANCQFRGRSYTAWFAEEIPIPTGPWKLFGLPGLILEAYDANMEFYAVAKELKVNIEANDEPMKLNNGTEANYSFEEYKRYRKNYKEVYINSIKSKFPRGMNLNLKPSDIKLSPIESEFDQ</sequence>
<comment type="caution">
    <text evidence="2">The sequence shown here is derived from an EMBL/GenBank/DDBJ whole genome shotgun (WGS) entry which is preliminary data.</text>
</comment>
<gene>
    <name evidence="2" type="ORF">QM524_14440</name>
</gene>
<name>A0ABT6Y9Z7_9BACT</name>